<dbReference type="EMBL" id="JAEPRE010000085">
    <property type="protein sequence ID" value="KAG2233239.1"/>
    <property type="molecule type" value="Genomic_DNA"/>
</dbReference>
<dbReference type="AlphaFoldDB" id="A0A8H7SPH5"/>
<dbReference type="Proteomes" id="UP000613177">
    <property type="component" value="Unassembled WGS sequence"/>
</dbReference>
<evidence type="ECO:0000313" key="1">
    <source>
        <dbReference type="EMBL" id="KAG2233239.1"/>
    </source>
</evidence>
<comment type="caution">
    <text evidence="1">The sequence shown here is derived from an EMBL/GenBank/DDBJ whole genome shotgun (WGS) entry which is preliminary data.</text>
</comment>
<organism evidence="1 2">
    <name type="scientific">Thamnidium elegans</name>
    <dbReference type="NCBI Taxonomy" id="101142"/>
    <lineage>
        <taxon>Eukaryota</taxon>
        <taxon>Fungi</taxon>
        <taxon>Fungi incertae sedis</taxon>
        <taxon>Mucoromycota</taxon>
        <taxon>Mucoromycotina</taxon>
        <taxon>Mucoromycetes</taxon>
        <taxon>Mucorales</taxon>
        <taxon>Mucorineae</taxon>
        <taxon>Mucoraceae</taxon>
        <taxon>Thamnidium</taxon>
    </lineage>
</organism>
<reference evidence="1" key="1">
    <citation type="submission" date="2021-01" db="EMBL/GenBank/DDBJ databases">
        <title>Metabolic potential, ecology and presence of endohyphal bacteria is reflected in genomic diversity of Mucoromycotina.</title>
        <authorList>
            <person name="Muszewska A."/>
            <person name="Okrasinska A."/>
            <person name="Steczkiewicz K."/>
            <person name="Drgas O."/>
            <person name="Orlowska M."/>
            <person name="Perlinska-Lenart U."/>
            <person name="Aleksandrzak-Piekarczyk T."/>
            <person name="Szatraj K."/>
            <person name="Zielenkiewicz U."/>
            <person name="Pilsyk S."/>
            <person name="Malc E."/>
            <person name="Mieczkowski P."/>
            <person name="Kruszewska J.S."/>
            <person name="Biernat P."/>
            <person name="Pawlowska J."/>
        </authorList>
    </citation>
    <scope>NUCLEOTIDE SEQUENCE</scope>
    <source>
        <strain evidence="1">WA0000018081</strain>
    </source>
</reference>
<name>A0A8H7SPH5_9FUNG</name>
<accession>A0A8H7SPH5</accession>
<sequence>MTQKIRNTLIKNGKTKLEDVTIGSDYIKSKLQPRESRPVSEGGVELGGGILDNEPLGGRIQLQNNPEEIDCNFSFSGTDNGIAKMTETVPLDLESFNYHLRLHNVYSPLADTQESTDDV</sequence>
<keyword evidence="2" id="KW-1185">Reference proteome</keyword>
<protein>
    <submittedName>
        <fullName evidence="1">Uncharacterized protein</fullName>
    </submittedName>
</protein>
<proteinExistence type="predicted"/>
<gene>
    <name evidence="1" type="ORF">INT48_001688</name>
</gene>
<evidence type="ECO:0000313" key="2">
    <source>
        <dbReference type="Proteomes" id="UP000613177"/>
    </source>
</evidence>